<comment type="function">
    <text evidence="3">The electron transfer flavoprotein serves as a specific electron acceptor for other dehydrogenases. It transfers the electrons to the main respiratory chain via ETF-ubiquinone oxidoreductase (ETF dehydrogenase).</text>
</comment>
<dbReference type="PIRSF" id="PIRSF000089">
    <property type="entry name" value="Electra_flavoP_a"/>
    <property type="match status" value="1"/>
</dbReference>
<dbReference type="Gene3D" id="3.40.50.1220">
    <property type="entry name" value="TPP-binding domain"/>
    <property type="match status" value="1"/>
</dbReference>
<accession>A0A3A4FJD0</accession>
<dbReference type="InterPro" id="IPR014729">
    <property type="entry name" value="Rossmann-like_a/b/a_fold"/>
</dbReference>
<dbReference type="RefSeq" id="WP_119901511.1">
    <property type="nucleotide sequence ID" value="NZ_QYZP01000001.1"/>
</dbReference>
<comment type="similarity">
    <text evidence="1">Belongs to the ETF alpha-subunit/FixB family.</text>
</comment>
<feature type="binding site" evidence="4">
    <location>
        <position position="276"/>
    </location>
    <ligand>
        <name>FAD</name>
        <dbReference type="ChEBI" id="CHEBI:57692"/>
    </ligand>
</feature>
<keyword evidence="4" id="KW-0285">Flavoprotein</keyword>
<dbReference type="EMBL" id="QYZP01000001">
    <property type="protein sequence ID" value="RJN32465.1"/>
    <property type="molecule type" value="Genomic_DNA"/>
</dbReference>
<evidence type="ECO:0000256" key="3">
    <source>
        <dbReference type="ARBA" id="ARBA00025649"/>
    </source>
</evidence>
<protein>
    <submittedName>
        <fullName evidence="6">Electron transfer flavoprotein subunit alpha/FixB family protein</fullName>
    </submittedName>
</protein>
<dbReference type="GO" id="GO:0009055">
    <property type="term" value="F:electron transfer activity"/>
    <property type="evidence" value="ECO:0007669"/>
    <property type="project" value="InterPro"/>
</dbReference>
<dbReference type="Proteomes" id="UP000266615">
    <property type="component" value="Unassembled WGS sequence"/>
</dbReference>
<dbReference type="Pfam" id="PF00766">
    <property type="entry name" value="ETF_alpha"/>
    <property type="match status" value="1"/>
</dbReference>
<feature type="binding site" evidence="4">
    <location>
        <begin position="238"/>
        <end position="242"/>
    </location>
    <ligand>
        <name>FAD</name>
        <dbReference type="ChEBI" id="CHEBI:57692"/>
    </ligand>
</feature>
<proteinExistence type="inferred from homology"/>
<dbReference type="SMART" id="SM00893">
    <property type="entry name" value="ETF"/>
    <property type="match status" value="1"/>
</dbReference>
<comment type="subunit">
    <text evidence="2">Heterodimer of an alpha and a beta subunit.</text>
</comment>
<organism evidence="6 7">
    <name type="scientific">Nesterenkonia natronophila</name>
    <dbReference type="NCBI Taxonomy" id="2174932"/>
    <lineage>
        <taxon>Bacteria</taxon>
        <taxon>Bacillati</taxon>
        <taxon>Actinomycetota</taxon>
        <taxon>Actinomycetes</taxon>
        <taxon>Micrococcales</taxon>
        <taxon>Micrococcaceae</taxon>
        <taxon>Nesterenkonia</taxon>
    </lineage>
</organism>
<evidence type="ECO:0000313" key="7">
    <source>
        <dbReference type="Proteomes" id="UP000266615"/>
    </source>
</evidence>
<dbReference type="InterPro" id="IPR014731">
    <property type="entry name" value="ETF_asu_C"/>
</dbReference>
<dbReference type="SUPFAM" id="SSF52402">
    <property type="entry name" value="Adenine nucleotide alpha hydrolases-like"/>
    <property type="match status" value="1"/>
</dbReference>
<dbReference type="InterPro" id="IPR014730">
    <property type="entry name" value="ETF_a/b_N"/>
</dbReference>
<dbReference type="GO" id="GO:0050660">
    <property type="term" value="F:flavin adenine dinucleotide binding"/>
    <property type="evidence" value="ECO:0007669"/>
    <property type="project" value="InterPro"/>
</dbReference>
<feature type="binding site" evidence="4">
    <location>
        <begin position="224"/>
        <end position="225"/>
    </location>
    <ligand>
        <name>FAD</name>
        <dbReference type="ChEBI" id="CHEBI:57692"/>
    </ligand>
</feature>
<keyword evidence="7" id="KW-1185">Reference proteome</keyword>
<reference evidence="6 7" key="1">
    <citation type="submission" date="2018-09" db="EMBL/GenBank/DDBJ databases">
        <title>Nesterenkonia natronophila sp. nov., an alkaliphilic actinobacteriume isolated from a soda lake, and emended description of the genus Nesterenkonia.</title>
        <authorList>
            <person name="Menes R.J."/>
            <person name="Iriarte A."/>
        </authorList>
    </citation>
    <scope>NUCLEOTIDE SEQUENCE [LARGE SCALE GENOMIC DNA]</scope>
    <source>
        <strain evidence="6 7">M8</strain>
    </source>
</reference>
<feature type="domain" description="Electron transfer flavoprotein alpha/beta-subunit N-terminal" evidence="5">
    <location>
        <begin position="4"/>
        <end position="186"/>
    </location>
</feature>
<evidence type="ECO:0000259" key="5">
    <source>
        <dbReference type="SMART" id="SM00893"/>
    </source>
</evidence>
<feature type="binding site" evidence="4">
    <location>
        <position position="201"/>
    </location>
    <ligand>
        <name>FAD</name>
        <dbReference type="ChEBI" id="CHEBI:57692"/>
    </ligand>
</feature>
<evidence type="ECO:0000313" key="6">
    <source>
        <dbReference type="EMBL" id="RJN32465.1"/>
    </source>
</evidence>
<evidence type="ECO:0000256" key="1">
    <source>
        <dbReference type="ARBA" id="ARBA00005817"/>
    </source>
</evidence>
<comment type="caution">
    <text evidence="6">The sequence shown here is derived from an EMBL/GenBank/DDBJ whole genome shotgun (WGS) entry which is preliminary data.</text>
</comment>
<dbReference type="InterPro" id="IPR001308">
    <property type="entry name" value="ETF_a/FixB"/>
</dbReference>
<dbReference type="Gene3D" id="3.40.50.620">
    <property type="entry name" value="HUPs"/>
    <property type="match status" value="1"/>
</dbReference>
<evidence type="ECO:0000256" key="4">
    <source>
        <dbReference type="PIRSR" id="PIRSR000089-1"/>
    </source>
</evidence>
<dbReference type="InterPro" id="IPR029035">
    <property type="entry name" value="DHS-like_NAD/FAD-binding_dom"/>
</dbReference>
<gene>
    <name evidence="6" type="ORF">D3250_01020</name>
</gene>
<sequence>MTQVLVFFDRVENQLTPAQAELLTHADALGDAVVVTGSLPPEGPAPLAVQGVTGVLTGAGPMYAPDPALADLVSAAAAELSPDLILGPDTPDTVDALSRAAVSLNAGLITGANGVTGSGSATKSVLAGSWRTTARISEEGPLLATLRPNTASQQVIPAEAPEVVELEVAASSAVEILEEAELPDSGRPDLTEASTVVAFGRGVDGDLSLVEQLADELGAALGASRVATDAGWIDHSAQVGQTGVTVAPQLYISVGISGAVHQKAGMQTSGTIVAINRDEDAPVFEIADFGVVGDLNDVLPQMIAELRRRAK</sequence>
<comment type="cofactor">
    <cofactor evidence="4">
        <name>FAD</name>
        <dbReference type="ChEBI" id="CHEBI:57692"/>
    </cofactor>
    <text evidence="4">Binds 1 FAD per dimer.</text>
</comment>
<dbReference type="GO" id="GO:0033539">
    <property type="term" value="P:fatty acid beta-oxidation using acyl-CoA dehydrogenase"/>
    <property type="evidence" value="ECO:0007669"/>
    <property type="project" value="TreeGrafter"/>
</dbReference>
<dbReference type="AlphaFoldDB" id="A0A3A4FJD0"/>
<evidence type="ECO:0000256" key="2">
    <source>
        <dbReference type="ARBA" id="ARBA00011355"/>
    </source>
</evidence>
<dbReference type="Pfam" id="PF01012">
    <property type="entry name" value="ETF"/>
    <property type="match status" value="1"/>
</dbReference>
<keyword evidence="4" id="KW-0274">FAD</keyword>
<dbReference type="PANTHER" id="PTHR43153:SF1">
    <property type="entry name" value="ELECTRON TRANSFER FLAVOPROTEIN SUBUNIT ALPHA, MITOCHONDRIAL"/>
    <property type="match status" value="1"/>
</dbReference>
<dbReference type="SUPFAM" id="SSF52467">
    <property type="entry name" value="DHS-like NAD/FAD-binding domain"/>
    <property type="match status" value="1"/>
</dbReference>
<name>A0A3A4FJD0_9MICC</name>
<dbReference type="PANTHER" id="PTHR43153">
    <property type="entry name" value="ELECTRON TRANSFER FLAVOPROTEIN ALPHA"/>
    <property type="match status" value="1"/>
</dbReference>
<dbReference type="OrthoDB" id="9770286at2"/>